<dbReference type="PANTHER" id="PTHR46401:SF2">
    <property type="entry name" value="GLYCOSYLTRANSFERASE WBBK-RELATED"/>
    <property type="match status" value="1"/>
</dbReference>
<dbReference type="AlphaFoldDB" id="A0A5Q2RRJ9"/>
<dbReference type="RefSeq" id="WP_153759921.1">
    <property type="nucleotide sequence ID" value="NZ_CP045851.1"/>
</dbReference>
<keyword evidence="1" id="KW-0328">Glycosyltransferase</keyword>
<evidence type="ECO:0000256" key="1">
    <source>
        <dbReference type="ARBA" id="ARBA00022676"/>
    </source>
</evidence>
<dbReference type="Gene3D" id="3.40.50.2000">
    <property type="entry name" value="Glycogen Phosphorylase B"/>
    <property type="match status" value="2"/>
</dbReference>
<proteinExistence type="predicted"/>
<accession>A0A5Q2RRJ9</accession>
<dbReference type="InterPro" id="IPR001296">
    <property type="entry name" value="Glyco_trans_1"/>
</dbReference>
<evidence type="ECO:0000259" key="4">
    <source>
        <dbReference type="Pfam" id="PF13439"/>
    </source>
</evidence>
<dbReference type="Pfam" id="PF00534">
    <property type="entry name" value="Glycos_transf_1"/>
    <property type="match status" value="1"/>
</dbReference>
<dbReference type="CDD" id="cd03809">
    <property type="entry name" value="GT4_MtfB-like"/>
    <property type="match status" value="1"/>
</dbReference>
<organism evidence="5 6">
    <name type="scientific">Actinomarinicola tropica</name>
    <dbReference type="NCBI Taxonomy" id="2789776"/>
    <lineage>
        <taxon>Bacteria</taxon>
        <taxon>Bacillati</taxon>
        <taxon>Actinomycetota</taxon>
        <taxon>Acidimicrobiia</taxon>
        <taxon>Acidimicrobiales</taxon>
        <taxon>Iamiaceae</taxon>
        <taxon>Actinomarinicola</taxon>
    </lineage>
</organism>
<evidence type="ECO:0000256" key="2">
    <source>
        <dbReference type="ARBA" id="ARBA00022679"/>
    </source>
</evidence>
<evidence type="ECO:0000259" key="3">
    <source>
        <dbReference type="Pfam" id="PF00534"/>
    </source>
</evidence>
<keyword evidence="2 5" id="KW-0808">Transferase</keyword>
<dbReference type="GO" id="GO:0016757">
    <property type="term" value="F:glycosyltransferase activity"/>
    <property type="evidence" value="ECO:0007669"/>
    <property type="project" value="UniProtKB-KW"/>
</dbReference>
<evidence type="ECO:0000313" key="6">
    <source>
        <dbReference type="Proteomes" id="UP000334019"/>
    </source>
</evidence>
<feature type="domain" description="Glycosyl transferase family 1" evidence="3">
    <location>
        <begin position="187"/>
        <end position="343"/>
    </location>
</feature>
<keyword evidence="6" id="KW-1185">Reference proteome</keyword>
<dbReference type="Pfam" id="PF13439">
    <property type="entry name" value="Glyco_transf_4"/>
    <property type="match status" value="1"/>
</dbReference>
<dbReference type="PANTHER" id="PTHR46401">
    <property type="entry name" value="GLYCOSYLTRANSFERASE WBBK-RELATED"/>
    <property type="match status" value="1"/>
</dbReference>
<dbReference type="GO" id="GO:0009103">
    <property type="term" value="P:lipopolysaccharide biosynthetic process"/>
    <property type="evidence" value="ECO:0007669"/>
    <property type="project" value="TreeGrafter"/>
</dbReference>
<dbReference type="Proteomes" id="UP000334019">
    <property type="component" value="Chromosome"/>
</dbReference>
<gene>
    <name evidence="5" type="ORF">GH723_12290</name>
</gene>
<dbReference type="InterPro" id="IPR028098">
    <property type="entry name" value="Glyco_trans_4-like_N"/>
</dbReference>
<name>A0A5Q2RRJ9_9ACTN</name>
<protein>
    <submittedName>
        <fullName evidence="5">Glycosyltransferase</fullName>
    </submittedName>
</protein>
<feature type="domain" description="Glycosyltransferase subfamily 4-like N-terminal" evidence="4">
    <location>
        <begin position="18"/>
        <end position="174"/>
    </location>
</feature>
<dbReference type="EMBL" id="CP045851">
    <property type="protein sequence ID" value="QGG95815.1"/>
    <property type="molecule type" value="Genomic_DNA"/>
</dbReference>
<sequence length="370" mass="39840">MTLRVALDATPLLGARTGVGVFTLEVLRHLPATGVDVLAYATSWRGRHLLGTTVPPGVRVARRPQAARPLRELWRRGDRPPIEWWTGAIDVVHGTNFVVPPTRRAAQVVSIHDLTFHHHPEMSTRHTLEYPGLIRWALARGAWVHADTRFGAEEIVDVFGADPERVVTVPLGVSPVPEAEVADGRALAGGDRFVLAVGTVEPRKDLPGLVDAFDALAADDHELRLVLAGPDGWAADQLTARVARSPHRARIVRLGWVDDLQRAALLRAATVLAYPSRYEGFGLPPLEAMSVGTPVVTTAVGPLPEVLGDAAAFVPAGDPDDLAGAIAVLLDDEDERARRRAAGLERAASYTWAACAEGLSELYRRAASAR</sequence>
<dbReference type="SUPFAM" id="SSF53756">
    <property type="entry name" value="UDP-Glycosyltransferase/glycogen phosphorylase"/>
    <property type="match status" value="1"/>
</dbReference>
<evidence type="ECO:0000313" key="5">
    <source>
        <dbReference type="EMBL" id="QGG95815.1"/>
    </source>
</evidence>
<reference evidence="5 6" key="1">
    <citation type="submission" date="2019-11" db="EMBL/GenBank/DDBJ databases">
        <authorList>
            <person name="He Y."/>
        </authorList>
    </citation>
    <scope>NUCLEOTIDE SEQUENCE [LARGE SCALE GENOMIC DNA]</scope>
    <source>
        <strain evidence="5 6">SCSIO 58843</strain>
    </source>
</reference>
<dbReference type="KEGG" id="atq:GH723_12290"/>